<dbReference type="InterPro" id="IPR024455">
    <property type="entry name" value="Phage_capsid"/>
</dbReference>
<feature type="domain" description="Phage capsid-like C-terminal" evidence="2">
    <location>
        <begin position="153"/>
        <end position="438"/>
    </location>
</feature>
<accession>Q07QD2</accession>
<dbReference type="NCBIfam" id="TIGR01554">
    <property type="entry name" value="major_cap_HK97"/>
    <property type="match status" value="1"/>
</dbReference>
<evidence type="ECO:0000313" key="3">
    <source>
        <dbReference type="EMBL" id="ABJ05852.1"/>
    </source>
</evidence>
<comment type="subcellular location">
    <subcellularLocation>
        <location evidence="1">Virion</location>
    </subcellularLocation>
</comment>
<dbReference type="InterPro" id="IPR054612">
    <property type="entry name" value="Phage_capsid-like_C"/>
</dbReference>
<evidence type="ECO:0000256" key="1">
    <source>
        <dbReference type="ARBA" id="ARBA00004328"/>
    </source>
</evidence>
<name>Q07QD2_RHOP5</name>
<dbReference type="Gene3D" id="3.30.2320.10">
    <property type="entry name" value="hypothetical protein PF0899 domain"/>
    <property type="match status" value="1"/>
</dbReference>
<dbReference type="EMBL" id="CP000463">
    <property type="protein sequence ID" value="ABJ05852.1"/>
    <property type="molecule type" value="Genomic_DNA"/>
</dbReference>
<dbReference type="SUPFAM" id="SSF56563">
    <property type="entry name" value="Major capsid protein gp5"/>
    <property type="match status" value="1"/>
</dbReference>
<dbReference type="eggNOG" id="COG4653">
    <property type="taxonomic scope" value="Bacteria"/>
</dbReference>
<dbReference type="Pfam" id="PF05065">
    <property type="entry name" value="Phage_capsid"/>
    <property type="match status" value="1"/>
</dbReference>
<dbReference type="STRING" id="316055.RPE_1908"/>
<sequence length="441" mass="48148">MRRCLWLRRFCLRLDIPNQENPMDYDIPTAAPEHKAGFVPDLRDGYDELRVTFEEFKSANDERLARLERQRGDVLLEEKVDRINAALDAQQRRLDTVALRQARPALESRGRPFGDASRIEHKSAFEAYVRSGEASSLRALETKALSVGSNPDGGYLVPPELEHAIAERLAAISPIRSIASVREISGSVYKKPFMTAGPSTGWVGETDARTQTASPTLDALSFPAMELYAMPAATATLLDDSAVNIDEWIASEVELVFAVQEGAAFVAGDGVNKPKGFVSYPAVANTSWSWGNLGYIASGAAGAFAASSPSDVLVDLIYALKAGYRQNASFVMNRKTQAAIRKFKDTTGAYLWQPPAQAGGRATLMTFPLVEAEDMPDVAANSLSVAFGDFRRGYLVVDRVGVRVLRDPYSAKPYVLFYTTKRVGGGVQDFDAIKLLKFAAS</sequence>
<dbReference type="AlphaFoldDB" id="Q07QD2"/>
<evidence type="ECO:0000259" key="2">
    <source>
        <dbReference type="Pfam" id="PF05065"/>
    </source>
</evidence>
<reference evidence="3" key="1">
    <citation type="submission" date="2006-09" db="EMBL/GenBank/DDBJ databases">
        <title>Complete sequence of Rhodopseudomonas palustris BisA53.</title>
        <authorList>
            <consortium name="US DOE Joint Genome Institute"/>
            <person name="Copeland A."/>
            <person name="Lucas S."/>
            <person name="Lapidus A."/>
            <person name="Barry K."/>
            <person name="Detter J.C."/>
            <person name="Glavina del Rio T."/>
            <person name="Hammon N."/>
            <person name="Israni S."/>
            <person name="Dalin E."/>
            <person name="Tice H."/>
            <person name="Pitluck S."/>
            <person name="Chain P."/>
            <person name="Malfatti S."/>
            <person name="Shin M."/>
            <person name="Vergez L."/>
            <person name="Schmutz J."/>
            <person name="Larimer F."/>
            <person name="Land M."/>
            <person name="Hauser L."/>
            <person name="Pelletier D.A."/>
            <person name="Kyrpides N."/>
            <person name="Kim E."/>
            <person name="Harwood C.S."/>
            <person name="Oda Y."/>
            <person name="Richardson P."/>
        </authorList>
    </citation>
    <scope>NUCLEOTIDE SEQUENCE [LARGE SCALE GENOMIC DNA]</scope>
    <source>
        <strain evidence="3">BisA53</strain>
    </source>
</reference>
<proteinExistence type="predicted"/>
<protein>
    <submittedName>
        <fullName evidence="3">Phage major capsid protein, HK97 family</fullName>
    </submittedName>
</protein>
<gene>
    <name evidence="3" type="ordered locus">RPE_1908</name>
</gene>
<dbReference type="HOGENOM" id="CLU_041417_0_0_5"/>
<dbReference type="KEGG" id="rpe:RPE_1908"/>
<organism evidence="3">
    <name type="scientific">Rhodopseudomonas palustris (strain BisA53)</name>
    <dbReference type="NCBI Taxonomy" id="316055"/>
    <lineage>
        <taxon>Bacteria</taxon>
        <taxon>Pseudomonadati</taxon>
        <taxon>Pseudomonadota</taxon>
        <taxon>Alphaproteobacteria</taxon>
        <taxon>Hyphomicrobiales</taxon>
        <taxon>Nitrobacteraceae</taxon>
        <taxon>Rhodopseudomonas</taxon>
    </lineage>
</organism>